<dbReference type="AlphaFoldDB" id="A0A412PI91"/>
<dbReference type="RefSeq" id="WP_006525849.1">
    <property type="nucleotide sequence ID" value="NZ_CABJCF010000001.1"/>
</dbReference>
<dbReference type="Proteomes" id="UP000284731">
    <property type="component" value="Unassembled WGS sequence"/>
</dbReference>
<comment type="caution">
    <text evidence="2">The sequence shown here is derived from an EMBL/GenBank/DDBJ whole genome shotgun (WGS) entry which is preliminary data.</text>
</comment>
<organism evidence="2 3">
    <name type="scientific">Solobacterium moorei</name>
    <dbReference type="NCBI Taxonomy" id="102148"/>
    <lineage>
        <taxon>Bacteria</taxon>
        <taxon>Bacillati</taxon>
        <taxon>Bacillota</taxon>
        <taxon>Erysipelotrichia</taxon>
        <taxon>Erysipelotrichales</taxon>
        <taxon>Erysipelotrichaceae</taxon>
        <taxon>Solobacterium</taxon>
    </lineage>
</organism>
<name>A0A412PI91_9FIRM</name>
<reference evidence="2 3" key="1">
    <citation type="submission" date="2018-08" db="EMBL/GenBank/DDBJ databases">
        <title>A genome reference for cultivated species of the human gut microbiota.</title>
        <authorList>
            <person name="Zou Y."/>
            <person name="Xue W."/>
            <person name="Luo G."/>
        </authorList>
    </citation>
    <scope>NUCLEOTIDE SEQUENCE [LARGE SCALE GENOMIC DNA]</scope>
    <source>
        <strain evidence="2 3">AF18-46</strain>
    </source>
</reference>
<proteinExistence type="predicted"/>
<sequence>MDDLLLEKCNTFLDNRRALRRKYFLYSPEGIADIAFIYMSNEREINFEMLEYCEDFIRQSFPFASFQYQFLTKVYAAMMDVSNIEPDIVVNRVMSFEELFNRTFKDTIGLAVLCFSAAERPQVEYQTIYYKALTIYNQMKDLQRSLTNDLDVVYAGILAMAPSIKEDVVDELVIMDDLLVNEYRLPKDFSRRLSYALAFCDGTATQKVQNAMDFIKSCTSKWNRHVGYIYYVLHAVVANLSIPLDTIQKDYDEVMQYLKKSRQYGLFSKPERSLHACMILLNFYVGNNISIYTLTNAILYTIALIKALAQRRSC</sequence>
<accession>A0A412PI91</accession>
<dbReference type="Pfam" id="PF13170">
    <property type="entry name" value="DUF4003"/>
    <property type="match status" value="1"/>
</dbReference>
<gene>
    <name evidence="2" type="ORF">DWX20_02295</name>
</gene>
<dbReference type="InterPro" id="IPR025062">
    <property type="entry name" value="DUF4003"/>
</dbReference>
<keyword evidence="1" id="KW-1133">Transmembrane helix</keyword>
<keyword evidence="1" id="KW-0472">Membrane</keyword>
<protein>
    <submittedName>
        <fullName evidence="2">DUF4003 family protein</fullName>
    </submittedName>
</protein>
<feature type="transmembrane region" description="Helical" evidence="1">
    <location>
        <begin position="289"/>
        <end position="309"/>
    </location>
</feature>
<evidence type="ECO:0000256" key="1">
    <source>
        <dbReference type="SAM" id="Phobius"/>
    </source>
</evidence>
<evidence type="ECO:0000313" key="3">
    <source>
        <dbReference type="Proteomes" id="UP000284731"/>
    </source>
</evidence>
<evidence type="ECO:0000313" key="2">
    <source>
        <dbReference type="EMBL" id="RGT57901.1"/>
    </source>
</evidence>
<dbReference type="EMBL" id="QRWX01000001">
    <property type="protein sequence ID" value="RGT57901.1"/>
    <property type="molecule type" value="Genomic_DNA"/>
</dbReference>
<keyword evidence="1" id="KW-0812">Transmembrane</keyword>